<dbReference type="InterPro" id="IPR038694">
    <property type="entry name" value="DUF427_sf"/>
</dbReference>
<protein>
    <recommendedName>
        <fullName evidence="1">DUF427 domain-containing protein</fullName>
    </recommendedName>
</protein>
<accession>A0A0K2VW48</accession>
<dbReference type="PANTHER" id="PTHR34310">
    <property type="entry name" value="DUF427 DOMAIN PROTEIN (AFU_ORTHOLOGUE AFUA_3G02220)"/>
    <property type="match status" value="1"/>
</dbReference>
<name>A0A0K2VW48_MESPL</name>
<evidence type="ECO:0000313" key="3">
    <source>
        <dbReference type="Proteomes" id="UP000182888"/>
    </source>
</evidence>
<evidence type="ECO:0000259" key="1">
    <source>
        <dbReference type="Pfam" id="PF04248"/>
    </source>
</evidence>
<dbReference type="Pfam" id="PF04248">
    <property type="entry name" value="NTP_transf_9"/>
    <property type="match status" value="1"/>
</dbReference>
<dbReference type="AlphaFoldDB" id="A0A0K2VW48"/>
<sequence length="129" mass="14234">MDKPANPAPGFQRNPDKVITVEPYRGSVTVRAGDTVIARSTRAKVLSEPPYPAAFYIPFDDIDFSKLSGTEHSTHCPYKGDASYWSVQPAGEAGTNAMWAYEQPFDEMTEIRNHGAFYTSKVTVEATPD</sequence>
<dbReference type="InterPro" id="IPR007361">
    <property type="entry name" value="DUF427"/>
</dbReference>
<dbReference type="PANTHER" id="PTHR34310:SF9">
    <property type="entry name" value="BLR5716 PROTEIN"/>
    <property type="match status" value="1"/>
</dbReference>
<proteinExistence type="predicted"/>
<organism evidence="2 3">
    <name type="scientific">Mesorhizobium plurifarium</name>
    <dbReference type="NCBI Taxonomy" id="69974"/>
    <lineage>
        <taxon>Bacteria</taxon>
        <taxon>Pseudomonadati</taxon>
        <taxon>Pseudomonadota</taxon>
        <taxon>Alphaproteobacteria</taxon>
        <taxon>Hyphomicrobiales</taxon>
        <taxon>Phyllobacteriaceae</taxon>
        <taxon>Mesorhizobium</taxon>
    </lineage>
</organism>
<dbReference type="Gene3D" id="2.170.150.40">
    <property type="entry name" value="Domain of unknown function (DUF427)"/>
    <property type="match status" value="1"/>
</dbReference>
<gene>
    <name evidence="2" type="ORF">MPL1032_20128</name>
</gene>
<reference evidence="3" key="1">
    <citation type="submission" date="2014-08" db="EMBL/GenBank/DDBJ databases">
        <authorList>
            <person name="Edwards T."/>
        </authorList>
    </citation>
    <scope>NUCLEOTIDE SEQUENCE [LARGE SCALE GENOMIC DNA]</scope>
</reference>
<dbReference type="Proteomes" id="UP000182888">
    <property type="component" value="Unassembled WGS sequence"/>
</dbReference>
<evidence type="ECO:0000313" key="2">
    <source>
        <dbReference type="EMBL" id="CDX55442.1"/>
    </source>
</evidence>
<feature type="domain" description="DUF427" evidence="1">
    <location>
        <begin position="28"/>
        <end position="119"/>
    </location>
</feature>
<dbReference type="EMBL" id="CCND01000012">
    <property type="protein sequence ID" value="CDX55442.1"/>
    <property type="molecule type" value="Genomic_DNA"/>
</dbReference>